<accession>G0XF64</accession>
<reference evidence="1" key="1">
    <citation type="journal article" date="2010" name="Protein Cell">
        <title>Characterization of the tunicamycin gene cluster unveiling unique steps involved in its biosynthesis.</title>
        <authorList>
            <person name="Chen W."/>
            <person name="Qu D."/>
            <person name="Zhai L."/>
            <person name="Tao M."/>
            <person name="Wang Y."/>
            <person name="Lin S."/>
            <person name="Price N.P."/>
            <person name="Deng Z."/>
        </authorList>
    </citation>
    <scope>NUCLEOTIDE SEQUENCE</scope>
    <source>
        <strain evidence="1">NRRL 3882</strain>
    </source>
</reference>
<protein>
    <recommendedName>
        <fullName evidence="2">Lipoprotein</fullName>
    </recommendedName>
</protein>
<dbReference type="EMBL" id="HQ111437">
    <property type="protein sequence ID" value="AEL00548.1"/>
    <property type="molecule type" value="Genomic_DNA"/>
</dbReference>
<dbReference type="AlphaFoldDB" id="G0XF64"/>
<name>G0XF64_STRCX</name>
<evidence type="ECO:0000313" key="1">
    <source>
        <dbReference type="EMBL" id="AEL00548.1"/>
    </source>
</evidence>
<proteinExistence type="predicted"/>
<organism evidence="1">
    <name type="scientific">Streptomyces chartreusis</name>
    <dbReference type="NCBI Taxonomy" id="1969"/>
    <lineage>
        <taxon>Bacteria</taxon>
        <taxon>Bacillati</taxon>
        <taxon>Actinomycetota</taxon>
        <taxon>Actinomycetes</taxon>
        <taxon>Kitasatosporales</taxon>
        <taxon>Streptomycetaceae</taxon>
        <taxon>Streptomyces</taxon>
    </lineage>
</organism>
<sequence>MRPAGTVAPIFPTATVRTDETESKPMKTRRASLAAALLTASLALTGCGSSDAGSVPDGWGTLKTKGVDVSYPKGYEEQSASERGEHNAAAAVRTEDGRRVSVITVQLGFTEANSAEQAAIAAEAGIQMGAAVKGQKDVELAGADGAKRIDFTFKATGEDGGPPKGTPVEGVILAGLDSTDSAFAVRVDAQQGSLSDGDLDRIIDSVEVH</sequence>
<evidence type="ECO:0008006" key="2">
    <source>
        <dbReference type="Google" id="ProtNLM"/>
    </source>
</evidence>